<evidence type="ECO:0000313" key="2">
    <source>
        <dbReference type="EMBL" id="SKA86060.1"/>
    </source>
</evidence>
<dbReference type="OrthoDB" id="10014556at2"/>
<name>A0A1T4X8W0_9GAMM</name>
<organism evidence="2 3">
    <name type="scientific">Thiothrix eikelboomii</name>
    <dbReference type="NCBI Taxonomy" id="92487"/>
    <lineage>
        <taxon>Bacteria</taxon>
        <taxon>Pseudomonadati</taxon>
        <taxon>Pseudomonadota</taxon>
        <taxon>Gammaproteobacteria</taxon>
        <taxon>Thiotrichales</taxon>
        <taxon>Thiotrichaceae</taxon>
        <taxon>Thiothrix</taxon>
    </lineage>
</organism>
<dbReference type="EMBL" id="FUYB01000014">
    <property type="protein sequence ID" value="SKA86060.1"/>
    <property type="molecule type" value="Genomic_DNA"/>
</dbReference>
<evidence type="ECO:0000256" key="1">
    <source>
        <dbReference type="SAM" id="SignalP"/>
    </source>
</evidence>
<keyword evidence="1" id="KW-0732">Signal</keyword>
<keyword evidence="3" id="KW-1185">Reference proteome</keyword>
<evidence type="ECO:0000313" key="3">
    <source>
        <dbReference type="Proteomes" id="UP000190460"/>
    </source>
</evidence>
<proteinExistence type="predicted"/>
<dbReference type="RefSeq" id="WP_078923125.1">
    <property type="nucleotide sequence ID" value="NZ_FUYB01000014.1"/>
</dbReference>
<protein>
    <submittedName>
        <fullName evidence="2">Uncharacterized protein</fullName>
    </submittedName>
</protein>
<sequence>MYPKACLWVAFEVLLLILPMQTFAAPSQPSRLLPDRTKVTLVQTPPSSFLQLSKIISESSLYERVLTNPDFIKVQSIAQRWWDNQTGAKHKQRAAYSKRVTKNPLHQK</sequence>
<accession>A0A1T4X8W0</accession>
<dbReference type="AlphaFoldDB" id="A0A1T4X8W0"/>
<feature type="signal peptide" evidence="1">
    <location>
        <begin position="1"/>
        <end position="24"/>
    </location>
</feature>
<feature type="chain" id="PRO_5012504584" evidence="1">
    <location>
        <begin position="25"/>
        <end position="108"/>
    </location>
</feature>
<gene>
    <name evidence="2" type="ORF">SAMN02745130_02671</name>
</gene>
<dbReference type="Proteomes" id="UP000190460">
    <property type="component" value="Unassembled WGS sequence"/>
</dbReference>
<reference evidence="2 3" key="1">
    <citation type="submission" date="2017-02" db="EMBL/GenBank/DDBJ databases">
        <authorList>
            <person name="Peterson S.W."/>
        </authorList>
    </citation>
    <scope>NUCLEOTIDE SEQUENCE [LARGE SCALE GENOMIC DNA]</scope>
    <source>
        <strain evidence="2 3">ATCC 49788</strain>
    </source>
</reference>